<accession>A0A087E5N1</accession>
<dbReference type="GO" id="GO:0090071">
    <property type="term" value="P:negative regulation of ribosome biogenesis"/>
    <property type="evidence" value="ECO:0007669"/>
    <property type="project" value="UniProtKB-UniRule"/>
</dbReference>
<keyword evidence="4" id="KW-1185">Reference proteome</keyword>
<evidence type="ECO:0000256" key="1">
    <source>
        <dbReference type="ARBA" id="ARBA00010574"/>
    </source>
</evidence>
<dbReference type="RefSeq" id="WP_024464019.1">
    <property type="nucleotide sequence ID" value="NZ_CP062939.1"/>
</dbReference>
<dbReference type="PANTHER" id="PTHR21043">
    <property type="entry name" value="IOJAP SUPERFAMILY ORTHOLOG"/>
    <property type="match status" value="1"/>
</dbReference>
<evidence type="ECO:0000313" key="3">
    <source>
        <dbReference type="EMBL" id="KFJ03082.1"/>
    </source>
</evidence>
<dbReference type="NCBIfam" id="TIGR00090">
    <property type="entry name" value="rsfS_iojap_ybeB"/>
    <property type="match status" value="1"/>
</dbReference>
<dbReference type="GO" id="GO:0017148">
    <property type="term" value="P:negative regulation of translation"/>
    <property type="evidence" value="ECO:0007669"/>
    <property type="project" value="UniProtKB-UniRule"/>
</dbReference>
<comment type="subcellular location">
    <subcellularLocation>
        <location evidence="2">Cytoplasm</location>
    </subcellularLocation>
</comment>
<dbReference type="eggNOG" id="COG0799">
    <property type="taxonomic scope" value="Bacteria"/>
</dbReference>
<dbReference type="GO" id="GO:0043023">
    <property type="term" value="F:ribosomal large subunit binding"/>
    <property type="evidence" value="ECO:0007669"/>
    <property type="project" value="TreeGrafter"/>
</dbReference>
<dbReference type="Pfam" id="PF02410">
    <property type="entry name" value="RsfS"/>
    <property type="match status" value="1"/>
</dbReference>
<keyword evidence="2" id="KW-0963">Cytoplasm</keyword>
<dbReference type="InterPro" id="IPR043519">
    <property type="entry name" value="NT_sf"/>
</dbReference>
<dbReference type="InterPro" id="IPR004394">
    <property type="entry name" value="Iojap/RsfS/C7orf30"/>
</dbReference>
<comment type="caution">
    <text evidence="3">The sequence shown here is derived from an EMBL/GenBank/DDBJ whole genome shotgun (WGS) entry which is preliminary data.</text>
</comment>
<keyword evidence="2" id="KW-0810">Translation regulation</keyword>
<dbReference type="STRING" id="77635.BISU_1011"/>
<dbReference type="Gene3D" id="3.30.460.10">
    <property type="entry name" value="Beta Polymerase, domain 2"/>
    <property type="match status" value="1"/>
</dbReference>
<dbReference type="AlphaFoldDB" id="A0A087E5N1"/>
<comment type="subunit">
    <text evidence="2">Interacts with ribosomal protein uL14 (rplN).</text>
</comment>
<dbReference type="OrthoDB" id="9793681at2"/>
<keyword evidence="2" id="KW-0678">Repressor</keyword>
<gene>
    <name evidence="2" type="primary">rsfS</name>
    <name evidence="3" type="ORF">BISU_1011</name>
</gene>
<dbReference type="HAMAP" id="MF_01477">
    <property type="entry name" value="Iojap_RsfS"/>
    <property type="match status" value="1"/>
</dbReference>
<sequence length="138" mass="15403">MSAQSNSIAAVRIAAAAADRLKATNIVAFDVSNLLGITEIMFIATASNERQVLAVGQEIEKDLYLHAGQLQPREREGLTEAQWVLLDYGDFVVHIMHEEARAYYGLERLWKDCPQIDLELPAQEQEPQESRAAQGIHD</sequence>
<dbReference type="GO" id="GO:0042256">
    <property type="term" value="P:cytosolic ribosome assembly"/>
    <property type="evidence" value="ECO:0007669"/>
    <property type="project" value="UniProtKB-UniRule"/>
</dbReference>
<name>A0A087E5N1_9BIFI</name>
<protein>
    <recommendedName>
        <fullName evidence="2">Ribosomal silencing factor RsfS</fullName>
    </recommendedName>
</protein>
<evidence type="ECO:0000313" key="4">
    <source>
        <dbReference type="Proteomes" id="UP000029055"/>
    </source>
</evidence>
<comment type="similarity">
    <text evidence="1 2">Belongs to the Iojap/RsfS family.</text>
</comment>
<dbReference type="SUPFAM" id="SSF81301">
    <property type="entry name" value="Nucleotidyltransferase"/>
    <property type="match status" value="1"/>
</dbReference>
<reference evidence="3 4" key="1">
    <citation type="submission" date="2014-03" db="EMBL/GenBank/DDBJ databases">
        <title>Genomics of Bifidobacteria.</title>
        <authorList>
            <person name="Ventura M."/>
            <person name="Milani C."/>
            <person name="Lugli G.A."/>
        </authorList>
    </citation>
    <scope>NUCLEOTIDE SEQUENCE [LARGE SCALE GENOMIC DNA]</scope>
    <source>
        <strain evidence="3 4">LMG 11597</strain>
    </source>
</reference>
<dbReference type="EMBL" id="JGZR01000007">
    <property type="protein sequence ID" value="KFJ03082.1"/>
    <property type="molecule type" value="Genomic_DNA"/>
</dbReference>
<evidence type="ECO:0000256" key="2">
    <source>
        <dbReference type="HAMAP-Rule" id="MF_01477"/>
    </source>
</evidence>
<dbReference type="PANTHER" id="PTHR21043:SF0">
    <property type="entry name" value="MITOCHONDRIAL ASSEMBLY OF RIBOSOMAL LARGE SUBUNIT PROTEIN 1"/>
    <property type="match status" value="1"/>
</dbReference>
<comment type="function">
    <text evidence="2">Functions as a ribosomal silencing factor. Interacts with ribosomal protein uL14 (rplN), blocking formation of intersubunit bridge B8. Prevents association of the 30S and 50S ribosomal subunits and the formation of functional ribosomes, thus repressing translation.</text>
</comment>
<dbReference type="GO" id="GO:0005737">
    <property type="term" value="C:cytoplasm"/>
    <property type="evidence" value="ECO:0007669"/>
    <property type="project" value="UniProtKB-SubCell"/>
</dbReference>
<proteinExistence type="inferred from homology"/>
<dbReference type="Proteomes" id="UP000029055">
    <property type="component" value="Unassembled WGS sequence"/>
</dbReference>
<organism evidence="3 4">
    <name type="scientific">Bifidobacterium subtile</name>
    <dbReference type="NCBI Taxonomy" id="77635"/>
    <lineage>
        <taxon>Bacteria</taxon>
        <taxon>Bacillati</taxon>
        <taxon>Actinomycetota</taxon>
        <taxon>Actinomycetes</taxon>
        <taxon>Bifidobacteriales</taxon>
        <taxon>Bifidobacteriaceae</taxon>
        <taxon>Bifidobacterium</taxon>
    </lineage>
</organism>